<protein>
    <submittedName>
        <fullName evidence="2">Uncharacterized protein</fullName>
    </submittedName>
</protein>
<dbReference type="AlphaFoldDB" id="A0A426XI23"/>
<dbReference type="Proteomes" id="UP000287651">
    <property type="component" value="Unassembled WGS sequence"/>
</dbReference>
<dbReference type="EMBL" id="AMZH03020465">
    <property type="protein sequence ID" value="RRT39138.1"/>
    <property type="molecule type" value="Genomic_DNA"/>
</dbReference>
<evidence type="ECO:0000256" key="1">
    <source>
        <dbReference type="SAM" id="MobiDB-lite"/>
    </source>
</evidence>
<name>A0A426XI23_ENSVE</name>
<accession>A0A426XI23</accession>
<organism evidence="2 3">
    <name type="scientific">Ensete ventricosum</name>
    <name type="common">Abyssinian banana</name>
    <name type="synonym">Musa ensete</name>
    <dbReference type="NCBI Taxonomy" id="4639"/>
    <lineage>
        <taxon>Eukaryota</taxon>
        <taxon>Viridiplantae</taxon>
        <taxon>Streptophyta</taxon>
        <taxon>Embryophyta</taxon>
        <taxon>Tracheophyta</taxon>
        <taxon>Spermatophyta</taxon>
        <taxon>Magnoliopsida</taxon>
        <taxon>Liliopsida</taxon>
        <taxon>Zingiberales</taxon>
        <taxon>Musaceae</taxon>
        <taxon>Ensete</taxon>
    </lineage>
</organism>
<comment type="caution">
    <text evidence="2">The sequence shown here is derived from an EMBL/GenBank/DDBJ whole genome shotgun (WGS) entry which is preliminary data.</text>
</comment>
<evidence type="ECO:0000313" key="3">
    <source>
        <dbReference type="Proteomes" id="UP000287651"/>
    </source>
</evidence>
<evidence type="ECO:0000313" key="2">
    <source>
        <dbReference type="EMBL" id="RRT39138.1"/>
    </source>
</evidence>
<reference evidence="2 3" key="1">
    <citation type="journal article" date="2014" name="Agronomy (Basel)">
        <title>A Draft Genome Sequence for Ensete ventricosum, the Drought-Tolerant Tree Against Hunger.</title>
        <authorList>
            <person name="Harrison J."/>
            <person name="Moore K.A."/>
            <person name="Paszkiewicz K."/>
            <person name="Jones T."/>
            <person name="Grant M."/>
            <person name="Ambacheew D."/>
            <person name="Muzemil S."/>
            <person name="Studholme D.J."/>
        </authorList>
    </citation>
    <scope>NUCLEOTIDE SEQUENCE [LARGE SCALE GENOMIC DNA]</scope>
</reference>
<gene>
    <name evidence="2" type="ORF">B296_00047880</name>
</gene>
<proteinExistence type="predicted"/>
<feature type="region of interest" description="Disordered" evidence="1">
    <location>
        <begin position="1"/>
        <end position="20"/>
    </location>
</feature>
<sequence>MWTPTAIVSEASNSGAEPPGSVSLVHHVATCKAYATASGSGCEPAATAGTTTSGPRRERRAGATTVQKTRQWDRGKTHGWCAANAYPQEEKENGGFCARQMKLCRGR</sequence>
<feature type="region of interest" description="Disordered" evidence="1">
    <location>
        <begin position="37"/>
        <end position="74"/>
    </location>
</feature>